<dbReference type="Proteomes" id="UP001279734">
    <property type="component" value="Unassembled WGS sequence"/>
</dbReference>
<comment type="caution">
    <text evidence="1">The sequence shown here is derived from an EMBL/GenBank/DDBJ whole genome shotgun (WGS) entry which is preliminary data.</text>
</comment>
<reference evidence="1" key="1">
    <citation type="submission" date="2023-05" db="EMBL/GenBank/DDBJ databases">
        <title>Nepenthes gracilis genome sequencing.</title>
        <authorList>
            <person name="Fukushima K."/>
        </authorList>
    </citation>
    <scope>NUCLEOTIDE SEQUENCE</scope>
    <source>
        <strain evidence="1">SING2019-196</strain>
    </source>
</reference>
<evidence type="ECO:0000313" key="1">
    <source>
        <dbReference type="EMBL" id="GMH15030.1"/>
    </source>
</evidence>
<keyword evidence="2" id="KW-1185">Reference proteome</keyword>
<dbReference type="EMBL" id="BSYO01000014">
    <property type="protein sequence ID" value="GMH15030.1"/>
    <property type="molecule type" value="Genomic_DNA"/>
</dbReference>
<protein>
    <submittedName>
        <fullName evidence="1">Uncharacterized protein</fullName>
    </submittedName>
</protein>
<organism evidence="1 2">
    <name type="scientific">Nepenthes gracilis</name>
    <name type="common">Slender pitcher plant</name>
    <dbReference type="NCBI Taxonomy" id="150966"/>
    <lineage>
        <taxon>Eukaryota</taxon>
        <taxon>Viridiplantae</taxon>
        <taxon>Streptophyta</taxon>
        <taxon>Embryophyta</taxon>
        <taxon>Tracheophyta</taxon>
        <taxon>Spermatophyta</taxon>
        <taxon>Magnoliopsida</taxon>
        <taxon>eudicotyledons</taxon>
        <taxon>Gunneridae</taxon>
        <taxon>Pentapetalae</taxon>
        <taxon>Caryophyllales</taxon>
        <taxon>Nepenthaceae</taxon>
        <taxon>Nepenthes</taxon>
    </lineage>
</organism>
<sequence length="110" mass="12754">MVARFSEFVLVLWLSHCRICKLLLCRRDERTGASSQSRARTIRCYRMLMCCVLQTLLSTVFHDAINIAYEKGYYSSGGNGIDIGISYMGPDESPTEFFRYWFLAWVLHPL</sequence>
<name>A0AAD3XSW2_NEPGR</name>
<accession>A0AAD3XSW2</accession>
<dbReference type="AlphaFoldDB" id="A0AAD3XSW2"/>
<gene>
    <name evidence="1" type="ORF">Nepgr_016871</name>
</gene>
<evidence type="ECO:0000313" key="2">
    <source>
        <dbReference type="Proteomes" id="UP001279734"/>
    </source>
</evidence>
<proteinExistence type="predicted"/>